<dbReference type="InterPro" id="IPR029063">
    <property type="entry name" value="SAM-dependent_MTases_sf"/>
</dbReference>
<dbReference type="PANTHER" id="PTHR43861">
    <property type="entry name" value="TRANS-ACONITATE 2-METHYLTRANSFERASE-RELATED"/>
    <property type="match status" value="1"/>
</dbReference>
<dbReference type="Proteomes" id="UP000593836">
    <property type="component" value="Chromosome"/>
</dbReference>
<dbReference type="GO" id="GO:0032259">
    <property type="term" value="P:methylation"/>
    <property type="evidence" value="ECO:0007669"/>
    <property type="project" value="UniProtKB-KW"/>
</dbReference>
<gene>
    <name evidence="5" type="ORF">HUE87_07485</name>
</gene>
<keyword evidence="2 5" id="KW-0808">Transferase</keyword>
<reference evidence="5 6" key="1">
    <citation type="submission" date="2020-05" db="EMBL/GenBank/DDBJ databases">
        <title>Sulfurimonas marisnigri, sp. nov., and Sulfurimonas baltica, sp. nov., manganese oxide reducing chemolithoautotrophs of the class Epsilonproteobacteria isolated from the pelagic redoxclines of the Black and Baltic Seas and emended description of the genus Sulfurimonas.</title>
        <authorList>
            <person name="Henkel J.V."/>
            <person name="Laudan C."/>
            <person name="Werner J."/>
            <person name="Neu T."/>
            <person name="Plewe S."/>
            <person name="Sproer C."/>
            <person name="Bunk B."/>
            <person name="Schulz-Vogt H.N."/>
        </authorList>
    </citation>
    <scope>NUCLEOTIDE SEQUENCE [LARGE SCALE GENOMIC DNA]</scope>
    <source>
        <strain evidence="5 6">SoZ1</strain>
    </source>
</reference>
<protein>
    <submittedName>
        <fullName evidence="5">Methyltransferase domain-containing protein</fullName>
    </submittedName>
</protein>
<dbReference type="InterPro" id="IPR025714">
    <property type="entry name" value="Methyltranfer_dom"/>
</dbReference>
<dbReference type="Pfam" id="PF13847">
    <property type="entry name" value="Methyltransf_31"/>
    <property type="match status" value="1"/>
</dbReference>
<accession>A0A7S7RPP6</accession>
<dbReference type="CDD" id="cd02440">
    <property type="entry name" value="AdoMet_MTases"/>
    <property type="match status" value="2"/>
</dbReference>
<dbReference type="AlphaFoldDB" id="A0A7S7RPP6"/>
<feature type="domain" description="Methyltransferase" evidence="4">
    <location>
        <begin position="65"/>
        <end position="227"/>
    </location>
</feature>
<dbReference type="PANTHER" id="PTHR43861:SF1">
    <property type="entry name" value="TRANS-ACONITATE 2-METHYLTRANSFERASE"/>
    <property type="match status" value="1"/>
</dbReference>
<dbReference type="EMBL" id="CP054493">
    <property type="protein sequence ID" value="QOY53743.1"/>
    <property type="molecule type" value="Genomic_DNA"/>
</dbReference>
<dbReference type="KEGG" id="smas:HUE87_07485"/>
<keyword evidence="6" id="KW-1185">Reference proteome</keyword>
<evidence type="ECO:0000256" key="1">
    <source>
        <dbReference type="ARBA" id="ARBA00022603"/>
    </source>
</evidence>
<dbReference type="SUPFAM" id="SSF53335">
    <property type="entry name" value="S-adenosyl-L-methionine-dependent methyltransferases"/>
    <property type="match status" value="2"/>
</dbReference>
<evidence type="ECO:0000313" key="6">
    <source>
        <dbReference type="Proteomes" id="UP000593836"/>
    </source>
</evidence>
<dbReference type="Gene3D" id="3.40.50.150">
    <property type="entry name" value="Vaccinia Virus protein VP39"/>
    <property type="match status" value="2"/>
</dbReference>
<evidence type="ECO:0000256" key="2">
    <source>
        <dbReference type="ARBA" id="ARBA00022679"/>
    </source>
</evidence>
<dbReference type="RefSeq" id="WP_194365578.1">
    <property type="nucleotide sequence ID" value="NZ_CP054493.1"/>
</dbReference>
<sequence>MANLDSIIELYSDLADNPSKDFGWEKGLSNAKAQRYRDEWFEVLPKDIWKYCAAVGNPFLNAEINSGDVVVDLGCGAGVDLLISGLLVGKDGRAIGVDITPKMVKKAKEHANMSGFLHVDAIESSFENIPLEDESVDVVISNGAINLTSCKESVFAEIFRILKPDGKLFFADIIDISKNDELSTCCSVEVAKEESCCASSEEENSWANCVAGTLKQEKLIDIMYKAGFTDIECTGLTDYTTSETTRGATFRAVKNILKQSRQKHWNDVFIEKDYTQVLWHENSPEFSLELIHKYGISHYDAIIDVGCGASLLVDKLIEKGYKNITLLDIAESSLDVVKERLGELGSAVRYICCDVTQFEATNSFSLWHDRAVFHFLLDSNDRKNYFKSMYQALKSGGIAIINTFAIDGPKQCCGLDIIQYDAQKMKEELIDGLELIESIEMQHLTPTNSYQSYSCFIIKATKSI</sequence>
<evidence type="ECO:0000259" key="3">
    <source>
        <dbReference type="Pfam" id="PF13649"/>
    </source>
</evidence>
<dbReference type="InterPro" id="IPR041698">
    <property type="entry name" value="Methyltransf_25"/>
</dbReference>
<feature type="domain" description="Methyltransferase" evidence="3">
    <location>
        <begin position="302"/>
        <end position="397"/>
    </location>
</feature>
<dbReference type="GO" id="GO:0008168">
    <property type="term" value="F:methyltransferase activity"/>
    <property type="evidence" value="ECO:0007669"/>
    <property type="project" value="UniProtKB-KW"/>
</dbReference>
<proteinExistence type="predicted"/>
<keyword evidence="1 5" id="KW-0489">Methyltransferase</keyword>
<organism evidence="5 6">
    <name type="scientific">Candidatus Sulfurimonas marisnigri</name>
    <dbReference type="NCBI Taxonomy" id="2740405"/>
    <lineage>
        <taxon>Bacteria</taxon>
        <taxon>Pseudomonadati</taxon>
        <taxon>Campylobacterota</taxon>
        <taxon>Epsilonproteobacteria</taxon>
        <taxon>Campylobacterales</taxon>
        <taxon>Sulfurimonadaceae</taxon>
        <taxon>Sulfurimonas</taxon>
    </lineage>
</organism>
<dbReference type="Pfam" id="PF13649">
    <property type="entry name" value="Methyltransf_25"/>
    <property type="match status" value="1"/>
</dbReference>
<evidence type="ECO:0000259" key="4">
    <source>
        <dbReference type="Pfam" id="PF13847"/>
    </source>
</evidence>
<evidence type="ECO:0000313" key="5">
    <source>
        <dbReference type="EMBL" id="QOY53743.1"/>
    </source>
</evidence>
<name>A0A7S7RPP6_9BACT</name>